<dbReference type="Proteomes" id="UP000261223">
    <property type="component" value="Unassembled WGS sequence"/>
</dbReference>
<keyword evidence="2" id="KW-0067">ATP-binding</keyword>
<feature type="domain" description="ATPase AAA-type core" evidence="1">
    <location>
        <begin position="75"/>
        <end position="407"/>
    </location>
</feature>
<protein>
    <submittedName>
        <fullName evidence="2">ATP-binding protein</fullName>
    </submittedName>
</protein>
<accession>A0A3E4UPP5</accession>
<dbReference type="InterPro" id="IPR027417">
    <property type="entry name" value="P-loop_NTPase"/>
</dbReference>
<organism evidence="2 3">
    <name type="scientific">Bacteroides stercoris</name>
    <dbReference type="NCBI Taxonomy" id="46506"/>
    <lineage>
        <taxon>Bacteria</taxon>
        <taxon>Pseudomonadati</taxon>
        <taxon>Bacteroidota</taxon>
        <taxon>Bacteroidia</taxon>
        <taxon>Bacteroidales</taxon>
        <taxon>Bacteroidaceae</taxon>
        <taxon>Bacteroides</taxon>
    </lineage>
</organism>
<dbReference type="Pfam" id="PF13304">
    <property type="entry name" value="AAA_21"/>
    <property type="match status" value="1"/>
</dbReference>
<keyword evidence="2" id="KW-0547">Nucleotide-binding</keyword>
<dbReference type="SUPFAM" id="SSF52540">
    <property type="entry name" value="P-loop containing nucleoside triphosphate hydrolases"/>
    <property type="match status" value="1"/>
</dbReference>
<dbReference type="Gene3D" id="3.40.50.300">
    <property type="entry name" value="P-loop containing nucleotide triphosphate hydrolases"/>
    <property type="match status" value="2"/>
</dbReference>
<dbReference type="EMBL" id="QSSV01000010">
    <property type="protein sequence ID" value="RGM13200.1"/>
    <property type="molecule type" value="Genomic_DNA"/>
</dbReference>
<dbReference type="PANTHER" id="PTHR40396:SF1">
    <property type="entry name" value="ATPASE AAA-TYPE CORE DOMAIN-CONTAINING PROTEIN"/>
    <property type="match status" value="1"/>
</dbReference>
<dbReference type="InterPro" id="IPR003959">
    <property type="entry name" value="ATPase_AAA_core"/>
</dbReference>
<comment type="caution">
    <text evidence="2">The sequence shown here is derived from an EMBL/GenBank/DDBJ whole genome shotgun (WGS) entry which is preliminary data.</text>
</comment>
<evidence type="ECO:0000313" key="3">
    <source>
        <dbReference type="Proteomes" id="UP000261223"/>
    </source>
</evidence>
<proteinExistence type="predicted"/>
<reference evidence="2 3" key="1">
    <citation type="submission" date="2018-08" db="EMBL/GenBank/DDBJ databases">
        <title>A genome reference for cultivated species of the human gut microbiota.</title>
        <authorList>
            <person name="Zou Y."/>
            <person name="Xue W."/>
            <person name="Luo G."/>
        </authorList>
    </citation>
    <scope>NUCLEOTIDE SEQUENCE [LARGE SCALE GENOMIC DNA]</scope>
    <source>
        <strain evidence="2 3">TF03-6</strain>
    </source>
</reference>
<dbReference type="AlphaFoldDB" id="A0A3E4UPP5"/>
<name>A0A3E4UPP5_BACSE</name>
<evidence type="ECO:0000313" key="2">
    <source>
        <dbReference type="EMBL" id="RGM13200.1"/>
    </source>
</evidence>
<dbReference type="GO" id="GO:0016887">
    <property type="term" value="F:ATP hydrolysis activity"/>
    <property type="evidence" value="ECO:0007669"/>
    <property type="project" value="InterPro"/>
</dbReference>
<gene>
    <name evidence="2" type="ORF">DXC34_09250</name>
</gene>
<dbReference type="GO" id="GO:0005524">
    <property type="term" value="F:ATP binding"/>
    <property type="evidence" value="ECO:0007669"/>
    <property type="project" value="UniProtKB-KW"/>
</dbReference>
<dbReference type="PANTHER" id="PTHR40396">
    <property type="entry name" value="ATPASE-LIKE PROTEIN"/>
    <property type="match status" value="1"/>
</dbReference>
<evidence type="ECO:0000259" key="1">
    <source>
        <dbReference type="Pfam" id="PF13304"/>
    </source>
</evidence>
<sequence>MIIFASEKALSFIQINNISESSLNRNTMILRLILKNFLSFDDEAQFDMFPNMKRTQLAGHVYTDLCEVPLLKQAAIYGSNGAGKSNVVKAMEFLRAFALDKDFAKNLELGKFFYLLKKDAGKEPISLAVEFEIQQHFFFYEVELTETFVAKEGLYESFPKEGKLDLIYERKQEEVEFAQAADEAIAEATRKMLEKNPLASLMALNREFPIIADARCALAAQWFNGQLEIIGVHTFLPTLIDLLRDNQPMMEFVRQLVSSLEVGVNDMTLQETDFDSWAKQHIAIAQNLPGDLDKVKSLSLNANTTPVLSINVENGVRKVYQLIFDNIGKGGFVGSLDTSMQSDGTLRALTLLPALYYACKQGKTVVVDEINCCLSPTMVKGIVEYFAKTADTNGQLIFTTHDNQLLDERDMLRSDEIWFVDKREGASVLYSHNDFKEHHTISPFRGYNEGRYGAIRFVNLLKDYAN</sequence>